<name>A0A5U8XVM1_SALMU</name>
<evidence type="ECO:0000313" key="1">
    <source>
        <dbReference type="EMBL" id="EBS0566320.1"/>
    </source>
</evidence>
<sequence length="130" mass="15280">MRRNGARRITSNTSSRPAFIIPISGQLRYFIHAVEKLDEDAALGVNEKDVFRCLITDALDMDDPRLARKYERFVDEYGAFGIDRMDIMTLFEEVVFRLEELFREHGVHPGPRYSFSWLPNSRNVFIYEED</sequence>
<dbReference type="EMBL" id="AAGUDP010000046">
    <property type="protein sequence ID" value="EBS0566320.1"/>
    <property type="molecule type" value="Genomic_DNA"/>
</dbReference>
<dbReference type="AlphaFoldDB" id="A0A5U8XVM1"/>
<comment type="caution">
    <text evidence="1">The sequence shown here is derived from an EMBL/GenBank/DDBJ whole genome shotgun (WGS) entry which is preliminary data.</text>
</comment>
<proteinExistence type="predicted"/>
<reference evidence="1" key="1">
    <citation type="submission" date="2018-07" db="EMBL/GenBank/DDBJ databases">
        <authorList>
            <person name="Ashton P.M."/>
            <person name="Dallman T."/>
            <person name="Nair S."/>
            <person name="De Pinna E."/>
            <person name="Peters T."/>
            <person name="Grant K."/>
        </authorList>
    </citation>
    <scope>NUCLEOTIDE SEQUENCE</scope>
    <source>
        <strain evidence="1">142535</strain>
    </source>
</reference>
<gene>
    <name evidence="1" type="ORF">DTU56_24950</name>
</gene>
<protein>
    <submittedName>
        <fullName evidence="1">Uncharacterized protein</fullName>
    </submittedName>
</protein>
<organism evidence="1">
    <name type="scientific">Salmonella muenchen</name>
    <dbReference type="NCBI Taxonomy" id="596"/>
    <lineage>
        <taxon>Bacteria</taxon>
        <taxon>Pseudomonadati</taxon>
        <taxon>Pseudomonadota</taxon>
        <taxon>Gammaproteobacteria</taxon>
        <taxon>Enterobacterales</taxon>
        <taxon>Enterobacteriaceae</taxon>
        <taxon>Salmonella</taxon>
    </lineage>
</organism>
<accession>A0A5U8XVM1</accession>